<protein>
    <submittedName>
        <fullName evidence="1">CBS domain-containing protein</fullName>
    </submittedName>
</protein>
<dbReference type="Proteomes" id="UP001501637">
    <property type="component" value="Unassembled WGS sequence"/>
</dbReference>
<keyword evidence="2" id="KW-1185">Reference proteome</keyword>
<dbReference type="SUPFAM" id="SSF54631">
    <property type="entry name" value="CBS-domain pair"/>
    <property type="match status" value="1"/>
</dbReference>
<proteinExistence type="predicted"/>
<gene>
    <name evidence="1" type="ORF">GCM10010449_82410</name>
</gene>
<accession>A0ABP6NQS9</accession>
<evidence type="ECO:0000313" key="1">
    <source>
        <dbReference type="EMBL" id="GAA3151620.1"/>
    </source>
</evidence>
<comment type="caution">
    <text evidence="1">The sequence shown here is derived from an EMBL/GenBank/DDBJ whole genome shotgun (WGS) entry which is preliminary data.</text>
</comment>
<dbReference type="RefSeq" id="WP_344530546.1">
    <property type="nucleotide sequence ID" value="NZ_BAAAUG010000220.1"/>
</dbReference>
<organism evidence="1 2">
    <name type="scientific">Streptomyces rectiviolaceus</name>
    <dbReference type="NCBI Taxonomy" id="332591"/>
    <lineage>
        <taxon>Bacteria</taxon>
        <taxon>Bacillati</taxon>
        <taxon>Actinomycetota</taxon>
        <taxon>Actinomycetes</taxon>
        <taxon>Kitasatosporales</taxon>
        <taxon>Streptomycetaceae</taxon>
        <taxon>Streptomyces</taxon>
    </lineage>
</organism>
<dbReference type="InterPro" id="IPR046342">
    <property type="entry name" value="CBS_dom_sf"/>
</dbReference>
<reference evidence="2" key="1">
    <citation type="journal article" date="2019" name="Int. J. Syst. Evol. Microbiol.">
        <title>The Global Catalogue of Microorganisms (GCM) 10K type strain sequencing project: providing services to taxonomists for standard genome sequencing and annotation.</title>
        <authorList>
            <consortium name="The Broad Institute Genomics Platform"/>
            <consortium name="The Broad Institute Genome Sequencing Center for Infectious Disease"/>
            <person name="Wu L."/>
            <person name="Ma J."/>
        </authorList>
    </citation>
    <scope>NUCLEOTIDE SEQUENCE [LARGE SCALE GENOMIC DNA]</scope>
    <source>
        <strain evidence="2">JCM 9092</strain>
    </source>
</reference>
<evidence type="ECO:0000313" key="2">
    <source>
        <dbReference type="Proteomes" id="UP001501637"/>
    </source>
</evidence>
<sequence length="97" mass="10200">MTPVQTQPRPADSATAFLADSGESSDGPDGSGPQVRDDMTVELALSVMAGAGAGHLFLCDEDDLCTGLITRARLIAVREGPAYTDQVRLRDVLALVR</sequence>
<dbReference type="EMBL" id="BAAAUG010000220">
    <property type="protein sequence ID" value="GAA3151620.1"/>
    <property type="molecule type" value="Genomic_DNA"/>
</dbReference>
<name>A0ABP6NQS9_9ACTN</name>